<comment type="caution">
    <text evidence="3">The sequence shown here is derived from an EMBL/GenBank/DDBJ whole genome shotgun (WGS) entry which is preliminary data.</text>
</comment>
<evidence type="ECO:0000313" key="4">
    <source>
        <dbReference type="Proteomes" id="UP000683360"/>
    </source>
</evidence>
<evidence type="ECO:0000256" key="1">
    <source>
        <dbReference type="ARBA" id="ARBA00022737"/>
    </source>
</evidence>
<keyword evidence="1" id="KW-0677">Repeat</keyword>
<name>A0A8S3V3N4_MYTED</name>
<accession>A0A8S3V3N4</accession>
<dbReference type="Proteomes" id="UP000683360">
    <property type="component" value="Unassembled WGS sequence"/>
</dbReference>
<evidence type="ECO:0000259" key="2">
    <source>
        <dbReference type="Pfam" id="PF16095"/>
    </source>
</evidence>
<keyword evidence="4" id="KW-1185">Reference proteome</keyword>
<evidence type="ECO:0000313" key="3">
    <source>
        <dbReference type="EMBL" id="CAG2250916.1"/>
    </source>
</evidence>
<dbReference type="AlphaFoldDB" id="A0A8S3V3N4"/>
<sequence>MDEIFKYIDFWLDSIHCFRKYIQESTGNVLRPPVIVVCTGIDKVAEDKEAKKTEFENKFLNIFGCQDKGRHIRGMIHFISNTESPREDFEILQNKISEIAKEMHYFAENLPTQWIQLESALAVLKDLKEKEKMGYCEKWENIEKLAQRISMQEDELRRFLNYQHKIGNVIYFEDKPNYIILQPNWLVDCFRCLVCNDNNNPCTLNELLDLKEKGIISEQLIVKLFGKVPALQFVEYKSHILEVMEKFDIIIKSETKDSYYMPCMVSASSSIEDIKKST</sequence>
<dbReference type="EMBL" id="CAJPWZ010003069">
    <property type="protein sequence ID" value="CAG2250916.1"/>
    <property type="molecule type" value="Genomic_DNA"/>
</dbReference>
<dbReference type="Pfam" id="PF16095">
    <property type="entry name" value="COR-A"/>
    <property type="match status" value="1"/>
</dbReference>
<protein>
    <recommendedName>
        <fullName evidence="2">COR domain-containing protein</fullName>
    </recommendedName>
</protein>
<proteinExistence type="predicted"/>
<dbReference type="InterPro" id="IPR036388">
    <property type="entry name" value="WH-like_DNA-bd_sf"/>
</dbReference>
<dbReference type="Gene3D" id="1.10.10.10">
    <property type="entry name" value="Winged helix-like DNA-binding domain superfamily/Winged helix DNA-binding domain"/>
    <property type="match status" value="1"/>
</dbReference>
<dbReference type="InterPro" id="IPR032171">
    <property type="entry name" value="COR-A"/>
</dbReference>
<gene>
    <name evidence="3" type="ORF">MEDL_62594</name>
</gene>
<reference evidence="3" key="1">
    <citation type="submission" date="2021-03" db="EMBL/GenBank/DDBJ databases">
        <authorList>
            <person name="Bekaert M."/>
        </authorList>
    </citation>
    <scope>NUCLEOTIDE SEQUENCE</scope>
</reference>
<dbReference type="OrthoDB" id="5986756at2759"/>
<organism evidence="3 4">
    <name type="scientific">Mytilus edulis</name>
    <name type="common">Blue mussel</name>
    <dbReference type="NCBI Taxonomy" id="6550"/>
    <lineage>
        <taxon>Eukaryota</taxon>
        <taxon>Metazoa</taxon>
        <taxon>Spiralia</taxon>
        <taxon>Lophotrochozoa</taxon>
        <taxon>Mollusca</taxon>
        <taxon>Bivalvia</taxon>
        <taxon>Autobranchia</taxon>
        <taxon>Pteriomorphia</taxon>
        <taxon>Mytilida</taxon>
        <taxon>Mytiloidea</taxon>
        <taxon>Mytilidae</taxon>
        <taxon>Mytilinae</taxon>
        <taxon>Mytilus</taxon>
    </lineage>
</organism>
<feature type="domain" description="COR" evidence="2">
    <location>
        <begin position="111"/>
        <end position="263"/>
    </location>
</feature>